<feature type="binding site" evidence="9">
    <location>
        <position position="97"/>
    </location>
    <ligand>
        <name>Mg(2+)</name>
        <dbReference type="ChEBI" id="CHEBI:18420"/>
    </ligand>
</feature>
<comment type="similarity">
    <text evidence="9 10">Belongs to the thiamine-phosphate synthase family.</text>
</comment>
<reference evidence="13 14" key="2">
    <citation type="submission" date="2023-06" db="EMBL/GenBank/DDBJ databases">
        <title>Identification and characterization of horizontal gene transfer across gut microbiota members of farm animals based on homology search.</title>
        <authorList>
            <person name="Schwarzerova J."/>
            <person name="Nykrynova M."/>
            <person name="Jureckova K."/>
            <person name="Cejkova D."/>
            <person name="Rychlik I."/>
        </authorList>
    </citation>
    <scope>NUCLEOTIDE SEQUENCE [LARGE SCALE GENOMIC DNA]</scope>
    <source>
        <strain evidence="13 14">105_WCHN</strain>
    </source>
</reference>
<reference evidence="13 14" key="3">
    <citation type="submission" date="2023-06" db="EMBL/GenBank/DDBJ databases">
        <authorList>
            <person name="Zeman M."/>
            <person name="Kubasova T."/>
            <person name="Jahodarova E."/>
            <person name="Nykrynova M."/>
            <person name="Rychlik I."/>
        </authorList>
    </citation>
    <scope>NUCLEOTIDE SEQUENCE [LARGE SCALE GENOMIC DNA]</scope>
    <source>
        <strain evidence="13 14">105_WCHN</strain>
    </source>
</reference>
<evidence type="ECO:0000256" key="9">
    <source>
        <dbReference type="HAMAP-Rule" id="MF_00097"/>
    </source>
</evidence>
<proteinExistence type="inferred from homology"/>
<dbReference type="EC" id="2.5.1.3" evidence="9"/>
<keyword evidence="3 9" id="KW-0479">Metal-binding</keyword>
<keyword evidence="14" id="KW-1185">Reference proteome</keyword>
<comment type="pathway">
    <text evidence="1 9 11">Cofactor biosynthesis; thiamine diphosphate biosynthesis; thiamine phosphate from 4-amino-2-methyl-5-diphosphomethylpyrimidine and 4-methyl-5-(2-phosphoethyl)-thiazole: step 1/1.</text>
</comment>
<feature type="domain" description="Thiamine phosphate synthase/TenI" evidence="12">
    <location>
        <begin position="11"/>
        <end position="197"/>
    </location>
</feature>
<accession>A0ABT7VL07</accession>
<protein>
    <recommendedName>
        <fullName evidence="9">Thiamine-phosphate synthase</fullName>
        <shortName evidence="9">TP synthase</shortName>
        <shortName evidence="9">TPS</shortName>
        <ecNumber evidence="9">2.5.1.3</ecNumber>
    </recommendedName>
    <alternativeName>
        <fullName evidence="9">Thiamine-phosphate pyrophosphorylase</fullName>
        <shortName evidence="9">TMP pyrophosphorylase</shortName>
        <shortName evidence="9">TMP-PPase</shortName>
    </alternativeName>
</protein>
<evidence type="ECO:0000256" key="8">
    <source>
        <dbReference type="ARBA" id="ARBA00047883"/>
    </source>
</evidence>
<dbReference type="Gene3D" id="3.20.20.70">
    <property type="entry name" value="Aldolase class I"/>
    <property type="match status" value="1"/>
</dbReference>
<organism evidence="13 14">
    <name type="scientific">Limosilactobacillus panis</name>
    <dbReference type="NCBI Taxonomy" id="47493"/>
    <lineage>
        <taxon>Bacteria</taxon>
        <taxon>Bacillati</taxon>
        <taxon>Bacillota</taxon>
        <taxon>Bacilli</taxon>
        <taxon>Lactobacillales</taxon>
        <taxon>Lactobacillaceae</taxon>
        <taxon>Limosilactobacillus</taxon>
    </lineage>
</organism>
<evidence type="ECO:0000256" key="6">
    <source>
        <dbReference type="ARBA" id="ARBA00047334"/>
    </source>
</evidence>
<dbReference type="RefSeq" id="WP_289559252.1">
    <property type="nucleotide sequence ID" value="NZ_JAUDEO010000008.1"/>
</dbReference>
<evidence type="ECO:0000256" key="7">
    <source>
        <dbReference type="ARBA" id="ARBA00047851"/>
    </source>
</evidence>
<comment type="catalytic activity">
    <reaction evidence="7 9 10">
        <text>2-(2-carboxy-4-methylthiazol-5-yl)ethyl phosphate + 4-amino-2-methyl-5-(diphosphooxymethyl)pyrimidine + 2 H(+) = thiamine phosphate + CO2 + diphosphate</text>
        <dbReference type="Rhea" id="RHEA:47848"/>
        <dbReference type="ChEBI" id="CHEBI:15378"/>
        <dbReference type="ChEBI" id="CHEBI:16526"/>
        <dbReference type="ChEBI" id="CHEBI:33019"/>
        <dbReference type="ChEBI" id="CHEBI:37575"/>
        <dbReference type="ChEBI" id="CHEBI:57841"/>
        <dbReference type="ChEBI" id="CHEBI:62890"/>
        <dbReference type="EC" id="2.5.1.3"/>
    </reaction>
</comment>
<comment type="catalytic activity">
    <reaction evidence="6 9 10">
        <text>4-methyl-5-(2-phosphooxyethyl)-thiazole + 4-amino-2-methyl-5-(diphosphooxymethyl)pyrimidine + H(+) = thiamine phosphate + diphosphate</text>
        <dbReference type="Rhea" id="RHEA:22328"/>
        <dbReference type="ChEBI" id="CHEBI:15378"/>
        <dbReference type="ChEBI" id="CHEBI:33019"/>
        <dbReference type="ChEBI" id="CHEBI:37575"/>
        <dbReference type="ChEBI" id="CHEBI:57841"/>
        <dbReference type="ChEBI" id="CHEBI:58296"/>
        <dbReference type="EC" id="2.5.1.3"/>
    </reaction>
</comment>
<dbReference type="PANTHER" id="PTHR20857">
    <property type="entry name" value="THIAMINE-PHOSPHATE PYROPHOSPHORYLASE"/>
    <property type="match status" value="1"/>
</dbReference>
<comment type="function">
    <text evidence="9">Condenses 4-methyl-5-(beta-hydroxyethyl)thiazole monophosphate (THZ-P) and 2-methyl-4-amino-5-hydroxymethyl pyrimidine pyrophosphate (HMP-PP) to form thiamine monophosphate (TMP).</text>
</comment>
<dbReference type="InterPro" id="IPR013785">
    <property type="entry name" value="Aldolase_TIM"/>
</dbReference>
<dbReference type="PANTHER" id="PTHR20857:SF15">
    <property type="entry name" value="THIAMINE-PHOSPHATE SYNTHASE"/>
    <property type="match status" value="1"/>
</dbReference>
<feature type="binding site" evidence="9">
    <location>
        <position position="146"/>
    </location>
    <ligand>
        <name>4-amino-2-methyl-5-(diphosphooxymethyl)pyrimidine</name>
        <dbReference type="ChEBI" id="CHEBI:57841"/>
    </ligand>
</feature>
<dbReference type="NCBIfam" id="TIGR00693">
    <property type="entry name" value="thiE"/>
    <property type="match status" value="1"/>
</dbReference>
<gene>
    <name evidence="9 13" type="primary">thiE</name>
    <name evidence="13" type="ORF">QUW46_02365</name>
</gene>
<evidence type="ECO:0000313" key="14">
    <source>
        <dbReference type="Proteomes" id="UP001529423"/>
    </source>
</evidence>
<evidence type="ECO:0000256" key="10">
    <source>
        <dbReference type="RuleBase" id="RU003826"/>
    </source>
</evidence>
<dbReference type="Pfam" id="PF02581">
    <property type="entry name" value="TMP-TENI"/>
    <property type="match status" value="1"/>
</dbReference>
<dbReference type="CDD" id="cd00564">
    <property type="entry name" value="TMP_TenI"/>
    <property type="match status" value="1"/>
</dbReference>
<reference evidence="14" key="1">
    <citation type="submission" date="2023-06" db="EMBL/GenBank/DDBJ databases">
        <title>Identification and characterization of horizontal gene transfer across gut microbiota members of farm animals based on homology search.</title>
        <authorList>
            <person name="Zeman M."/>
            <person name="Kubasova T."/>
            <person name="Jahodarova E."/>
            <person name="Nykrynova M."/>
            <person name="Rychlik I."/>
        </authorList>
    </citation>
    <scope>NUCLEOTIDE SEQUENCE [LARGE SCALE GENOMIC DNA]</scope>
    <source>
        <strain evidence="14">105_WCHN</strain>
    </source>
</reference>
<dbReference type="GO" id="GO:0004789">
    <property type="term" value="F:thiamine-phosphate diphosphorylase activity"/>
    <property type="evidence" value="ECO:0007669"/>
    <property type="project" value="UniProtKB-EC"/>
</dbReference>
<evidence type="ECO:0000256" key="1">
    <source>
        <dbReference type="ARBA" id="ARBA00005165"/>
    </source>
</evidence>
<comment type="catalytic activity">
    <reaction evidence="8 9 10">
        <text>2-[(2R,5Z)-2-carboxy-4-methylthiazol-5(2H)-ylidene]ethyl phosphate + 4-amino-2-methyl-5-(diphosphooxymethyl)pyrimidine + 2 H(+) = thiamine phosphate + CO2 + diphosphate</text>
        <dbReference type="Rhea" id="RHEA:47844"/>
        <dbReference type="ChEBI" id="CHEBI:15378"/>
        <dbReference type="ChEBI" id="CHEBI:16526"/>
        <dbReference type="ChEBI" id="CHEBI:33019"/>
        <dbReference type="ChEBI" id="CHEBI:37575"/>
        <dbReference type="ChEBI" id="CHEBI:57841"/>
        <dbReference type="ChEBI" id="CHEBI:62899"/>
        <dbReference type="EC" id="2.5.1.3"/>
    </reaction>
</comment>
<dbReference type="InterPro" id="IPR034291">
    <property type="entry name" value="TMP_synthase"/>
</dbReference>
<dbReference type="HAMAP" id="MF_00097">
    <property type="entry name" value="TMP_synthase"/>
    <property type="match status" value="1"/>
</dbReference>
<dbReference type="SUPFAM" id="SSF51391">
    <property type="entry name" value="Thiamin phosphate synthase"/>
    <property type="match status" value="1"/>
</dbReference>
<evidence type="ECO:0000256" key="5">
    <source>
        <dbReference type="ARBA" id="ARBA00022977"/>
    </source>
</evidence>
<feature type="binding site" evidence="9">
    <location>
        <position position="77"/>
    </location>
    <ligand>
        <name>4-amino-2-methyl-5-(diphosphooxymethyl)pyrimidine</name>
        <dbReference type="ChEBI" id="CHEBI:57841"/>
    </ligand>
</feature>
<evidence type="ECO:0000259" key="12">
    <source>
        <dbReference type="Pfam" id="PF02581"/>
    </source>
</evidence>
<keyword evidence="2 9" id="KW-0808">Transferase</keyword>
<dbReference type="InterPro" id="IPR022998">
    <property type="entry name" value="ThiamineP_synth_TenI"/>
</dbReference>
<sequence length="218" mass="23953">MKFNPQWLQAYLVGGTQDVGHDPTQFLKKVELAMAAGITAFQYREKGTSRLNATKRFAIARQLRTLTHQYKIPLFIDDDEELALRVDADGVHVGQRDQRIEQVIDRAGGRLMIGYSCNTSQQIAKANRLPAIDYIGTGPVFPTTSKADADPALGLNQLCQLNHLSVHPVVAIGGITKDNLVATLQTGVAGVAVISMILKSDDLRTTVKKMRAAYNHRN</sequence>
<evidence type="ECO:0000256" key="4">
    <source>
        <dbReference type="ARBA" id="ARBA00022842"/>
    </source>
</evidence>
<dbReference type="EMBL" id="JAUDEO010000008">
    <property type="protein sequence ID" value="MDM8333423.1"/>
    <property type="molecule type" value="Genomic_DNA"/>
</dbReference>
<evidence type="ECO:0000313" key="13">
    <source>
        <dbReference type="EMBL" id="MDM8333423.1"/>
    </source>
</evidence>
<evidence type="ECO:0000256" key="3">
    <source>
        <dbReference type="ARBA" id="ARBA00022723"/>
    </source>
</evidence>
<evidence type="ECO:0000256" key="2">
    <source>
        <dbReference type="ARBA" id="ARBA00022679"/>
    </source>
</evidence>
<evidence type="ECO:0000256" key="11">
    <source>
        <dbReference type="RuleBase" id="RU004253"/>
    </source>
</evidence>
<feature type="binding site" evidence="9">
    <location>
        <position position="116"/>
    </location>
    <ligand>
        <name>4-amino-2-methyl-5-(diphosphooxymethyl)pyrimidine</name>
        <dbReference type="ChEBI" id="CHEBI:57841"/>
    </ligand>
</feature>
<feature type="binding site" evidence="9">
    <location>
        <begin position="194"/>
        <end position="195"/>
    </location>
    <ligand>
        <name>2-[(2R,5Z)-2-carboxy-4-methylthiazol-5(2H)-ylidene]ethyl phosphate</name>
        <dbReference type="ChEBI" id="CHEBI:62899"/>
    </ligand>
</feature>
<keyword evidence="4 9" id="KW-0460">Magnesium</keyword>
<feature type="binding site" evidence="9">
    <location>
        <position position="78"/>
    </location>
    <ligand>
        <name>Mg(2+)</name>
        <dbReference type="ChEBI" id="CHEBI:18420"/>
    </ligand>
</feature>
<feature type="binding site" evidence="9">
    <location>
        <position position="174"/>
    </location>
    <ligand>
        <name>2-[(2R,5Z)-2-carboxy-4-methylthiazol-5(2H)-ylidene]ethyl phosphate</name>
        <dbReference type="ChEBI" id="CHEBI:62899"/>
    </ligand>
</feature>
<comment type="cofactor">
    <cofactor evidence="9">
        <name>Mg(2+)</name>
        <dbReference type="ChEBI" id="CHEBI:18420"/>
    </cofactor>
    <text evidence="9">Binds 1 Mg(2+) ion per subunit.</text>
</comment>
<name>A0ABT7VL07_9LACO</name>
<comment type="caution">
    <text evidence="13">The sequence shown here is derived from an EMBL/GenBank/DDBJ whole genome shotgun (WGS) entry which is preliminary data.</text>
</comment>
<dbReference type="InterPro" id="IPR036206">
    <property type="entry name" value="ThiamineP_synth_sf"/>
</dbReference>
<keyword evidence="5 9" id="KW-0784">Thiamine biosynthesis</keyword>
<feature type="binding site" evidence="9">
    <location>
        <begin position="143"/>
        <end position="145"/>
    </location>
    <ligand>
        <name>2-[(2R,5Z)-2-carboxy-4-methylthiazol-5(2H)-ylidene]ethyl phosphate</name>
        <dbReference type="ChEBI" id="CHEBI:62899"/>
    </ligand>
</feature>
<feature type="binding site" evidence="9">
    <location>
        <begin position="42"/>
        <end position="46"/>
    </location>
    <ligand>
        <name>4-amino-2-methyl-5-(diphosphooxymethyl)pyrimidine</name>
        <dbReference type="ChEBI" id="CHEBI:57841"/>
    </ligand>
</feature>
<dbReference type="Proteomes" id="UP001529423">
    <property type="component" value="Unassembled WGS sequence"/>
</dbReference>